<dbReference type="Pfam" id="PF05685">
    <property type="entry name" value="Uma2"/>
    <property type="match status" value="1"/>
</dbReference>
<dbReference type="EMBL" id="BAAAGS010000033">
    <property type="protein sequence ID" value="GAA0541520.1"/>
    <property type="molecule type" value="Genomic_DNA"/>
</dbReference>
<evidence type="ECO:0000313" key="2">
    <source>
        <dbReference type="EMBL" id="GAA0541520.1"/>
    </source>
</evidence>
<proteinExistence type="predicted"/>
<dbReference type="InterPro" id="IPR012296">
    <property type="entry name" value="Nuclease_put_TT1808"/>
</dbReference>
<reference evidence="3" key="1">
    <citation type="journal article" date="2019" name="Int. J. Syst. Evol. Microbiol.">
        <title>The Global Catalogue of Microorganisms (GCM) 10K type strain sequencing project: providing services to taxonomists for standard genome sequencing and annotation.</title>
        <authorList>
            <consortium name="The Broad Institute Genomics Platform"/>
            <consortium name="The Broad Institute Genome Sequencing Center for Infectious Disease"/>
            <person name="Wu L."/>
            <person name="Ma J."/>
        </authorList>
    </citation>
    <scope>NUCLEOTIDE SEQUENCE [LARGE SCALE GENOMIC DNA]</scope>
    <source>
        <strain evidence="3">JCM 10303</strain>
    </source>
</reference>
<dbReference type="CDD" id="cd06260">
    <property type="entry name" value="DUF820-like"/>
    <property type="match status" value="1"/>
</dbReference>
<sequence length="184" mass="20527">MSWPGHLLTLEEFDQLPEDNSRRYELQEGVLLVTPKAATLHQRVVRALGSVLVAQLPAEWEAVPDVEVVLKHKWPPTVRIPDVLIAPTELIDKNPNRLQAADVAVAVEVISPGSRQMDQVTKRYEYAAAGIQGYWVLETDDVVKLTASRLIGEVYEVDFCGGGMFKTAHPFELTLDLDTLIKRA</sequence>
<protein>
    <submittedName>
        <fullName evidence="2">Uma2 family endonuclease</fullName>
    </submittedName>
</protein>
<keyword evidence="2" id="KW-0255">Endonuclease</keyword>
<gene>
    <name evidence="2" type="ORF">GCM10009533_45670</name>
</gene>
<evidence type="ECO:0000259" key="1">
    <source>
        <dbReference type="Pfam" id="PF05685"/>
    </source>
</evidence>
<dbReference type="SUPFAM" id="SSF52980">
    <property type="entry name" value="Restriction endonuclease-like"/>
    <property type="match status" value="1"/>
</dbReference>
<dbReference type="PANTHER" id="PTHR35400">
    <property type="entry name" value="SLR1083 PROTEIN"/>
    <property type="match status" value="1"/>
</dbReference>
<dbReference type="GO" id="GO:0004519">
    <property type="term" value="F:endonuclease activity"/>
    <property type="evidence" value="ECO:0007669"/>
    <property type="project" value="UniProtKB-KW"/>
</dbReference>
<evidence type="ECO:0000313" key="3">
    <source>
        <dbReference type="Proteomes" id="UP001500729"/>
    </source>
</evidence>
<accession>A0ABP3NDP8</accession>
<keyword evidence="2" id="KW-0540">Nuclease</keyword>
<dbReference type="InterPro" id="IPR011335">
    <property type="entry name" value="Restrct_endonuc-II-like"/>
</dbReference>
<feature type="domain" description="Putative restriction endonuclease" evidence="1">
    <location>
        <begin position="10"/>
        <end position="140"/>
    </location>
</feature>
<comment type="caution">
    <text evidence="2">The sequence shown here is derived from an EMBL/GenBank/DDBJ whole genome shotgun (WGS) entry which is preliminary data.</text>
</comment>
<keyword evidence="3" id="KW-1185">Reference proteome</keyword>
<organism evidence="2 3">
    <name type="scientific">Saccharopolyspora erythraea</name>
    <name type="common">Streptomyces erythraeus</name>
    <dbReference type="NCBI Taxonomy" id="1836"/>
    <lineage>
        <taxon>Bacteria</taxon>
        <taxon>Bacillati</taxon>
        <taxon>Actinomycetota</taxon>
        <taxon>Actinomycetes</taxon>
        <taxon>Pseudonocardiales</taxon>
        <taxon>Pseudonocardiaceae</taxon>
        <taxon>Saccharopolyspora</taxon>
    </lineage>
</organism>
<dbReference type="Gene3D" id="3.90.1570.10">
    <property type="entry name" value="tt1808, chain A"/>
    <property type="match status" value="1"/>
</dbReference>
<dbReference type="Proteomes" id="UP001500729">
    <property type="component" value="Unassembled WGS sequence"/>
</dbReference>
<dbReference type="InterPro" id="IPR008538">
    <property type="entry name" value="Uma2"/>
</dbReference>
<keyword evidence="2" id="KW-0378">Hydrolase</keyword>
<name>A0ABP3NDP8_SACER</name>
<dbReference type="PANTHER" id="PTHR35400:SF3">
    <property type="entry name" value="SLL1072 PROTEIN"/>
    <property type="match status" value="1"/>
</dbReference>